<proteinExistence type="inferred from homology"/>
<evidence type="ECO:0000313" key="3">
    <source>
        <dbReference type="EMBL" id="PIA33241.1"/>
    </source>
</evidence>
<sequence length="334" mass="38105">MLEESVINLSQALKSSYEPLKITSLLDCLAIITFVGQDNVEETERSMQVMWQFIDPKSSSHVAASEPHSQVLSAAICAWSYLLATMDSWNIDSKLWREAMSIFLNLLHSDDLSLRMAAGEALALIFEIGSLEKFYNETMISNGTSSHEENERYSTILELKETILNQVKGIAMETEGIQSAEKGLIKSYRTLFHEVLRVFKGGYSPDTKIKIGEDFLKLSTWSQLVQVNYLKRFLGVGFVKHAQQNELLHDFLEFTPNRNRQRLGAKLYIPSDEKVAVRYIYQPEIRKTDVRLEKMLKSPNSVLNKAKTQLMNNRRTLSQARNDGYYAVSLADED</sequence>
<dbReference type="InterPro" id="IPR016024">
    <property type="entry name" value="ARM-type_fold"/>
</dbReference>
<dbReference type="EMBL" id="KZ305059">
    <property type="protein sequence ID" value="PIA33241.1"/>
    <property type="molecule type" value="Genomic_DNA"/>
</dbReference>
<accession>A0A2G5CPK3</accession>
<dbReference type="PANTHER" id="PTHR12354:SF1">
    <property type="entry name" value="INTERFERON-RELATED DEVELOPMENTAL REGULATOR 1"/>
    <property type="match status" value="1"/>
</dbReference>
<dbReference type="STRING" id="218851.A0A2G5CPK3"/>
<evidence type="ECO:0000256" key="1">
    <source>
        <dbReference type="ARBA" id="ARBA00008828"/>
    </source>
</evidence>
<gene>
    <name evidence="3" type="ORF">AQUCO_04200180v1</name>
</gene>
<dbReference type="InterPro" id="IPR007701">
    <property type="entry name" value="Interferon-rel_develop_reg_N"/>
</dbReference>
<evidence type="ECO:0000259" key="2">
    <source>
        <dbReference type="Pfam" id="PF05004"/>
    </source>
</evidence>
<dbReference type="InParanoid" id="A0A2G5CPK3"/>
<dbReference type="Pfam" id="PF05004">
    <property type="entry name" value="IFRD"/>
    <property type="match status" value="1"/>
</dbReference>
<keyword evidence="4" id="KW-1185">Reference proteome</keyword>
<dbReference type="AlphaFoldDB" id="A0A2G5CPK3"/>
<dbReference type="Proteomes" id="UP000230069">
    <property type="component" value="Unassembled WGS sequence"/>
</dbReference>
<reference evidence="3 4" key="1">
    <citation type="submission" date="2017-09" db="EMBL/GenBank/DDBJ databases">
        <title>WGS assembly of Aquilegia coerulea Goldsmith.</title>
        <authorList>
            <person name="Hodges S."/>
            <person name="Kramer E."/>
            <person name="Nordborg M."/>
            <person name="Tomkins J."/>
            <person name="Borevitz J."/>
            <person name="Derieg N."/>
            <person name="Yan J."/>
            <person name="Mihaltcheva S."/>
            <person name="Hayes R.D."/>
            <person name="Rokhsar D."/>
        </authorList>
    </citation>
    <scope>NUCLEOTIDE SEQUENCE [LARGE SCALE GENOMIC DNA]</scope>
    <source>
        <strain evidence="4">cv. Goldsmith</strain>
    </source>
</reference>
<organism evidence="3 4">
    <name type="scientific">Aquilegia coerulea</name>
    <name type="common">Rocky mountain columbine</name>
    <dbReference type="NCBI Taxonomy" id="218851"/>
    <lineage>
        <taxon>Eukaryota</taxon>
        <taxon>Viridiplantae</taxon>
        <taxon>Streptophyta</taxon>
        <taxon>Embryophyta</taxon>
        <taxon>Tracheophyta</taxon>
        <taxon>Spermatophyta</taxon>
        <taxon>Magnoliopsida</taxon>
        <taxon>Ranunculales</taxon>
        <taxon>Ranunculaceae</taxon>
        <taxon>Thalictroideae</taxon>
        <taxon>Aquilegia</taxon>
    </lineage>
</organism>
<evidence type="ECO:0000313" key="4">
    <source>
        <dbReference type="Proteomes" id="UP000230069"/>
    </source>
</evidence>
<dbReference type="OrthoDB" id="686784at2759"/>
<comment type="similarity">
    <text evidence="1">Belongs to the IFRD family.</text>
</comment>
<feature type="domain" description="Interferon-related developmental regulator N-terminal" evidence="2">
    <location>
        <begin position="2"/>
        <end position="198"/>
    </location>
</feature>
<protein>
    <recommendedName>
        <fullName evidence="2">Interferon-related developmental regulator N-terminal domain-containing protein</fullName>
    </recommendedName>
</protein>
<name>A0A2G5CPK3_AQUCA</name>
<dbReference type="InterPro" id="IPR039777">
    <property type="entry name" value="IFRD"/>
</dbReference>
<dbReference type="PANTHER" id="PTHR12354">
    <property type="entry name" value="INTERFERON-RELATED DEVELOPMENTAL REGULATOR"/>
    <property type="match status" value="1"/>
</dbReference>
<dbReference type="SUPFAM" id="SSF48371">
    <property type="entry name" value="ARM repeat"/>
    <property type="match status" value="1"/>
</dbReference>